<dbReference type="PANTHER" id="PTHR32063:SF0">
    <property type="entry name" value="SWARMING MOTILITY PROTEIN SWRC"/>
    <property type="match status" value="1"/>
</dbReference>
<dbReference type="SUPFAM" id="SSF82714">
    <property type="entry name" value="Multidrug efflux transporter AcrB TolC docking domain, DN and DC subdomains"/>
    <property type="match status" value="2"/>
</dbReference>
<dbReference type="SUPFAM" id="SSF82866">
    <property type="entry name" value="Multidrug efflux transporter AcrB transmembrane domain"/>
    <property type="match status" value="2"/>
</dbReference>
<dbReference type="InterPro" id="IPR000731">
    <property type="entry name" value="SSD"/>
</dbReference>
<dbReference type="Pfam" id="PF00873">
    <property type="entry name" value="ACR_tran"/>
    <property type="match status" value="1"/>
</dbReference>
<dbReference type="SUPFAM" id="SSF82693">
    <property type="entry name" value="Multidrug efflux transporter AcrB pore domain, PN1, PN2, PC1 and PC2 subdomains"/>
    <property type="match status" value="3"/>
</dbReference>
<dbReference type="Gene3D" id="3.30.2090.10">
    <property type="entry name" value="Multidrug efflux transporter AcrB TolC docking domain, DN and DC subdomains"/>
    <property type="match status" value="2"/>
</dbReference>
<feature type="transmembrane region" description="Helical" evidence="1">
    <location>
        <begin position="462"/>
        <end position="485"/>
    </location>
</feature>
<dbReference type="PANTHER" id="PTHR32063">
    <property type="match status" value="1"/>
</dbReference>
<evidence type="ECO:0000313" key="3">
    <source>
        <dbReference type="EMBL" id="SQA79111.1"/>
    </source>
</evidence>
<protein>
    <submittedName>
        <fullName evidence="3">Multidrug transporter MdtC</fullName>
    </submittedName>
</protein>
<keyword evidence="1" id="KW-1133">Transmembrane helix</keyword>
<gene>
    <name evidence="3" type="primary">mdtC</name>
    <name evidence="3" type="ORF">NCTC11546_02365</name>
</gene>
<dbReference type="Gene3D" id="3.30.70.1440">
    <property type="entry name" value="Multidrug efflux transporter AcrB pore domain"/>
    <property type="match status" value="1"/>
</dbReference>
<dbReference type="Proteomes" id="UP000249891">
    <property type="component" value="Unassembled WGS sequence"/>
</dbReference>
<accession>A0A2X2RRA0</accession>
<feature type="domain" description="SSD" evidence="2">
    <location>
        <begin position="358"/>
        <end position="487"/>
    </location>
</feature>
<feature type="transmembrane region" description="Helical" evidence="1">
    <location>
        <begin position="385"/>
        <end position="409"/>
    </location>
</feature>
<organism evidence="3 4">
    <name type="scientific">Capnocytophaga ochracea</name>
    <dbReference type="NCBI Taxonomy" id="1018"/>
    <lineage>
        <taxon>Bacteria</taxon>
        <taxon>Pseudomonadati</taxon>
        <taxon>Bacteroidota</taxon>
        <taxon>Flavobacteriia</taxon>
        <taxon>Flavobacteriales</taxon>
        <taxon>Flavobacteriaceae</taxon>
        <taxon>Capnocytophaga</taxon>
    </lineage>
</organism>
<dbReference type="PROSITE" id="PS50156">
    <property type="entry name" value="SSD"/>
    <property type="match status" value="1"/>
</dbReference>
<dbReference type="RefSeq" id="WP_128091999.1">
    <property type="nucleotide sequence ID" value="NZ_UARG01000017.1"/>
</dbReference>
<dbReference type="AlphaFoldDB" id="A0A2X2RRA0"/>
<dbReference type="EMBL" id="UARG01000017">
    <property type="protein sequence ID" value="SQA79111.1"/>
    <property type="molecule type" value="Genomic_DNA"/>
</dbReference>
<dbReference type="InterPro" id="IPR027463">
    <property type="entry name" value="AcrB_DN_DC_subdom"/>
</dbReference>
<proteinExistence type="predicted"/>
<dbReference type="PRINTS" id="PR00702">
    <property type="entry name" value="ACRIFLAVINRP"/>
</dbReference>
<evidence type="ECO:0000256" key="1">
    <source>
        <dbReference type="SAM" id="Phobius"/>
    </source>
</evidence>
<feature type="transmembrane region" description="Helical" evidence="1">
    <location>
        <begin position="866"/>
        <end position="888"/>
    </location>
</feature>
<keyword evidence="1" id="KW-0472">Membrane</keyword>
<keyword evidence="1" id="KW-0812">Transmembrane</keyword>
<dbReference type="Gene3D" id="1.20.1640.10">
    <property type="entry name" value="Multidrug efflux transporter AcrB transmembrane domain"/>
    <property type="match status" value="2"/>
</dbReference>
<dbReference type="GO" id="GO:0005886">
    <property type="term" value="C:plasma membrane"/>
    <property type="evidence" value="ECO:0007669"/>
    <property type="project" value="TreeGrafter"/>
</dbReference>
<feature type="transmembrane region" description="Helical" evidence="1">
    <location>
        <begin position="333"/>
        <end position="352"/>
    </location>
</feature>
<name>A0A2X2RRA0_CAPOC</name>
<feature type="transmembrane region" description="Helical" evidence="1">
    <location>
        <begin position="430"/>
        <end position="450"/>
    </location>
</feature>
<feature type="transmembrane region" description="Helical" evidence="1">
    <location>
        <begin position="533"/>
        <end position="552"/>
    </location>
</feature>
<feature type="transmembrane region" description="Helical" evidence="1">
    <location>
        <begin position="921"/>
        <end position="942"/>
    </location>
</feature>
<reference evidence="3 4" key="1">
    <citation type="submission" date="2018-06" db="EMBL/GenBank/DDBJ databases">
        <authorList>
            <consortium name="Pathogen Informatics"/>
            <person name="Doyle S."/>
        </authorList>
    </citation>
    <scope>NUCLEOTIDE SEQUENCE [LARGE SCALE GENOMIC DNA]</scope>
    <source>
        <strain evidence="3 4">NCTC11546</strain>
    </source>
</reference>
<dbReference type="GO" id="GO:0042910">
    <property type="term" value="F:xenobiotic transmembrane transporter activity"/>
    <property type="evidence" value="ECO:0007669"/>
    <property type="project" value="TreeGrafter"/>
</dbReference>
<feature type="transmembrane region" description="Helical" evidence="1">
    <location>
        <begin position="970"/>
        <end position="992"/>
    </location>
</feature>
<dbReference type="Gene3D" id="3.30.70.1320">
    <property type="entry name" value="Multidrug efflux transporter AcrB pore domain like"/>
    <property type="match status" value="1"/>
</dbReference>
<evidence type="ECO:0000313" key="4">
    <source>
        <dbReference type="Proteomes" id="UP000249891"/>
    </source>
</evidence>
<sequence length="1058" mass="116620">MDLIKLSIKRPSVLIVMLLLLLLGGFYSYKLLNYELIPKFEVNVVTISTVYAGASPSEIESTVTKKIEDAVSALENIKKIYSYSYESLSVVVVQLTNDANVDNTLNEAQRKINAIRADLPDDAKEPSLSKFSLSDLPIVSIGVTSKLSAQELYDLVDKKIQPELSRVPGVAQVNIIGGRKREIRVSIDAKKLEGYGLSIAQVQQLIAASNMEIPAGKIKTRENSTSIRLLGKLQDLEQLRNLILASQNGVEIRLSDVADVQDTEEEATKIARIDQENTLLLQVLKQTDANAVSVSEMVRKKMAQIEQTYKNEGVKMLLAEDTSEFTLKAANSVMSDLILAIVLVAVVMFFFLHSLRNAIIVMVSIPTSLIATFIGMYFFGFTLNMMSLVALSMVVGILVDDAIVVLENIHRHMEMGKNKVRAAFDGSKEIVLTVMAITLVIVVVFVPISLGNAIVVKVLREFCLTVAIATMLSLLMSFTVVPWLYSRFGKLEHANPNSFLGKITIGFEGYLKRFTQFFSDLLVWVFANKWKTIILVFFLFVGSCSLIPTGFIGSEFMPNMDRGKFLVQFELNKDASLEQTNFMTQKAENYLRSLKVEGTNKPLVESMITTVGQSTSGMGASQATPYKSEIQLTIIDKKERNESTNVIAAKLKRELSQYLVEAKVKTVPVGMMGAEQSPIALVVTSDNVEVAQQYAEKTAELLKTVEGATEIKLSSESGNPEINVQIDRDKMAMLGLNIATVGGTMRTAFNGNDDSKFRTGDSEYNINIVFEEGSRQSIDDIENMMFINSVGQQVKLSQFANIVYASGPTQLERYDKSPSVTVKAQSVGRPTGTIVSEWKTKIDQLEKPANVHFVFTGDQEMQDEGFGTLFISLFAAILLVYMVMVVLYDSFSRPFVVLFSIPLSFIGALVALALANMSLNIFTLLGIIMLIGLVAKNAIMLVDFANHRKQEGEDTVTALIQANHARLRPILMTTIAMVAGMIPLAIANGAGAEVNNGLAIVIIGGLISSLFLTLIVVPLVYLIFDNIGRRFGKGTKTDYEKLMIADYEHRDIKGEHEV</sequence>
<evidence type="ECO:0000259" key="2">
    <source>
        <dbReference type="PROSITE" id="PS50156"/>
    </source>
</evidence>
<feature type="transmembrane region" description="Helical" evidence="1">
    <location>
        <begin position="359"/>
        <end position="379"/>
    </location>
</feature>
<dbReference type="Gene3D" id="3.30.70.1430">
    <property type="entry name" value="Multidrug efflux transporter AcrB pore domain"/>
    <property type="match status" value="2"/>
</dbReference>
<dbReference type="InterPro" id="IPR001036">
    <property type="entry name" value="Acrflvin-R"/>
</dbReference>
<feature type="transmembrane region" description="Helical" evidence="1">
    <location>
        <begin position="895"/>
        <end position="915"/>
    </location>
</feature>
<feature type="transmembrane region" description="Helical" evidence="1">
    <location>
        <begin position="998"/>
        <end position="1024"/>
    </location>
</feature>